<feature type="region of interest" description="Disordered" evidence="1">
    <location>
        <begin position="457"/>
        <end position="477"/>
    </location>
</feature>
<evidence type="ECO:0000313" key="3">
    <source>
        <dbReference type="EMBL" id="KJS62233.1"/>
    </source>
</evidence>
<dbReference type="EMBL" id="JZKH01000015">
    <property type="protein sequence ID" value="KJS62233.1"/>
    <property type="molecule type" value="Genomic_DNA"/>
</dbReference>
<dbReference type="Pfam" id="PF00144">
    <property type="entry name" value="Beta-lactamase"/>
    <property type="match status" value="1"/>
</dbReference>
<proteinExistence type="predicted"/>
<reference evidence="3 4" key="1">
    <citation type="submission" date="2015-02" db="EMBL/GenBank/DDBJ databases">
        <authorList>
            <person name="Ju K.-S."/>
            <person name="Doroghazi J.R."/>
            <person name="Metcalf W."/>
        </authorList>
    </citation>
    <scope>NUCLEOTIDE SEQUENCE [LARGE SCALE GENOMIC DNA]</scope>
    <source>
        <strain evidence="3 4">ATCC 31215</strain>
    </source>
</reference>
<dbReference type="Proteomes" id="UP000033699">
    <property type="component" value="Unassembled WGS sequence"/>
</dbReference>
<organism evidence="3 4">
    <name type="scientific">Streptomyces rubellomurinus (strain ATCC 31215)</name>
    <dbReference type="NCBI Taxonomy" id="359131"/>
    <lineage>
        <taxon>Bacteria</taxon>
        <taxon>Bacillati</taxon>
        <taxon>Actinomycetota</taxon>
        <taxon>Actinomycetes</taxon>
        <taxon>Kitasatosporales</taxon>
        <taxon>Streptomycetaceae</taxon>
        <taxon>Streptomyces</taxon>
    </lineage>
</organism>
<dbReference type="InterPro" id="IPR001466">
    <property type="entry name" value="Beta-lactam-related"/>
</dbReference>
<dbReference type="RefSeq" id="WP_157882038.1">
    <property type="nucleotide sequence ID" value="NZ_JZKH01000015.1"/>
</dbReference>
<gene>
    <name evidence="3" type="ORF">VM95_10335</name>
</gene>
<protein>
    <recommendedName>
        <fullName evidence="2">Beta-lactamase-related domain-containing protein</fullName>
    </recommendedName>
</protein>
<dbReference type="PANTHER" id="PTHR46825">
    <property type="entry name" value="D-ALANYL-D-ALANINE-CARBOXYPEPTIDASE/ENDOPEPTIDASE AMPH"/>
    <property type="match status" value="1"/>
</dbReference>
<dbReference type="AlphaFoldDB" id="A0A0F2TG73"/>
<feature type="domain" description="Beta-lactamase-related" evidence="2">
    <location>
        <begin position="22"/>
        <end position="343"/>
    </location>
</feature>
<dbReference type="InterPro" id="IPR012338">
    <property type="entry name" value="Beta-lactam/transpept-like"/>
</dbReference>
<evidence type="ECO:0000256" key="1">
    <source>
        <dbReference type="SAM" id="MobiDB-lite"/>
    </source>
</evidence>
<accession>A0A0F2TG73</accession>
<dbReference type="SUPFAM" id="SSF56601">
    <property type="entry name" value="beta-lactamase/transpeptidase-like"/>
    <property type="match status" value="1"/>
</dbReference>
<dbReference type="OrthoDB" id="262125at2"/>
<keyword evidence="4" id="KW-1185">Reference proteome</keyword>
<comment type="caution">
    <text evidence="3">The sequence shown here is derived from an EMBL/GenBank/DDBJ whole genome shotgun (WGS) entry which is preliminary data.</text>
</comment>
<dbReference type="Gene3D" id="3.40.710.10">
    <property type="entry name" value="DD-peptidase/beta-lactamase superfamily"/>
    <property type="match status" value="1"/>
</dbReference>
<sequence>MTVTPEHPTPQAAKTHGDTDLADLLRTTAARHGVPGAVIAVSHDGHRRTAAFGLANQRTHLEMTPDTLVGVGSLAKVWTSALTLRLVEKGALSLDQPVRRYLPGFTLADREASEHLTIRHLLSHRGGFNGESMSDFGPGDDALGRYVDSLSQVSQLHPPGELFSYCNAGFNLLGHVLATVDGATWEQQVRDHVTLPLKLDGVAVTSDEAMFFRNSVGHTVVADETHVVIPVQQPQRSCSPTGAKLRMSCLAVLAFCEAYLRPDPGDAASRFLSAESRAAMTRPEVAVPGSTMADHWSLGWALWDCGSARAFGHDGEYSGQSLFVRNLPDRGLSVVLAVNGGRDRAMYEDTVPRLVEEVCGVRMPRTPVPPEPLTRLPATKAQRYAGTYRGPHGTFRVSPAPEGHGLDIRATSPREAGRPQGAGRPERYAWLREDTFVAEGKGHGPYRTLSFVGDASGPARYLHNSRAHARADDDPAG</sequence>
<feature type="region of interest" description="Disordered" evidence="1">
    <location>
        <begin position="388"/>
        <end position="425"/>
    </location>
</feature>
<dbReference type="PATRIC" id="fig|359131.3.peg.1679"/>
<name>A0A0F2TG73_STRR3</name>
<evidence type="ECO:0000259" key="2">
    <source>
        <dbReference type="Pfam" id="PF00144"/>
    </source>
</evidence>
<evidence type="ECO:0000313" key="4">
    <source>
        <dbReference type="Proteomes" id="UP000033699"/>
    </source>
</evidence>
<dbReference type="InterPro" id="IPR050491">
    <property type="entry name" value="AmpC-like"/>
</dbReference>
<dbReference type="PANTHER" id="PTHR46825:SF9">
    <property type="entry name" value="BETA-LACTAMASE-RELATED DOMAIN-CONTAINING PROTEIN"/>
    <property type="match status" value="1"/>
</dbReference>